<dbReference type="STRING" id="1736691.SAMN06295964_1463"/>
<dbReference type="CDD" id="cd03426">
    <property type="entry name" value="NUDIX_CoAse_Nudt7"/>
    <property type="match status" value="1"/>
</dbReference>
<dbReference type="InterPro" id="IPR000086">
    <property type="entry name" value="NUDIX_hydrolase_dom"/>
</dbReference>
<dbReference type="InterPro" id="IPR045121">
    <property type="entry name" value="CoAse"/>
</dbReference>
<dbReference type="OrthoDB" id="9802805at2"/>
<evidence type="ECO:0000256" key="5">
    <source>
        <dbReference type="ARBA" id="ARBA00022842"/>
    </source>
</evidence>
<dbReference type="PROSITE" id="PS51462">
    <property type="entry name" value="NUDIX"/>
    <property type="match status" value="1"/>
</dbReference>
<evidence type="ECO:0000256" key="6">
    <source>
        <dbReference type="ARBA" id="ARBA00023211"/>
    </source>
</evidence>
<keyword evidence="9" id="KW-1185">Reference proteome</keyword>
<dbReference type="PANTHER" id="PTHR12992">
    <property type="entry name" value="NUDIX HYDROLASE"/>
    <property type="match status" value="1"/>
</dbReference>
<comment type="cofactor">
    <cofactor evidence="1">
        <name>Mn(2+)</name>
        <dbReference type="ChEBI" id="CHEBI:29035"/>
    </cofactor>
</comment>
<dbReference type="Proteomes" id="UP000191040">
    <property type="component" value="Chromosome I"/>
</dbReference>
<keyword evidence="4" id="KW-0378">Hydrolase</keyword>
<keyword evidence="3" id="KW-0479">Metal-binding</keyword>
<protein>
    <submittedName>
        <fullName evidence="8">NUDIX domain-containing protein</fullName>
    </submittedName>
</protein>
<evidence type="ECO:0000259" key="7">
    <source>
        <dbReference type="PROSITE" id="PS51462"/>
    </source>
</evidence>
<evidence type="ECO:0000256" key="4">
    <source>
        <dbReference type="ARBA" id="ARBA00022801"/>
    </source>
</evidence>
<dbReference type="EMBL" id="LT796768">
    <property type="protein sequence ID" value="SKB06851.1"/>
    <property type="molecule type" value="Genomic_DNA"/>
</dbReference>
<comment type="cofactor">
    <cofactor evidence="2">
        <name>Mg(2+)</name>
        <dbReference type="ChEBI" id="CHEBI:18420"/>
    </cofactor>
</comment>
<dbReference type="GO" id="GO:0046872">
    <property type="term" value="F:metal ion binding"/>
    <property type="evidence" value="ECO:0007669"/>
    <property type="project" value="UniProtKB-KW"/>
</dbReference>
<feature type="domain" description="Nudix hydrolase" evidence="7">
    <location>
        <begin position="43"/>
        <end position="178"/>
    </location>
</feature>
<dbReference type="GO" id="GO:0010945">
    <property type="term" value="F:coenzyme A diphosphatase activity"/>
    <property type="evidence" value="ECO:0007669"/>
    <property type="project" value="InterPro"/>
</dbReference>
<evidence type="ECO:0000313" key="9">
    <source>
        <dbReference type="Proteomes" id="UP000191040"/>
    </source>
</evidence>
<reference evidence="9" key="1">
    <citation type="submission" date="2017-02" db="EMBL/GenBank/DDBJ databases">
        <authorList>
            <person name="Varghese N."/>
            <person name="Submissions S."/>
        </authorList>
    </citation>
    <scope>NUCLEOTIDE SEQUENCE [LARGE SCALE GENOMIC DNA]</scope>
    <source>
        <strain evidence="9">9H-4</strain>
    </source>
</reference>
<evidence type="ECO:0000256" key="2">
    <source>
        <dbReference type="ARBA" id="ARBA00001946"/>
    </source>
</evidence>
<gene>
    <name evidence="8" type="ORF">SAMN06295964_1463</name>
</gene>
<organism evidence="8 9">
    <name type="scientific">Aeromicrobium choanae</name>
    <dbReference type="NCBI Taxonomy" id="1736691"/>
    <lineage>
        <taxon>Bacteria</taxon>
        <taxon>Bacillati</taxon>
        <taxon>Actinomycetota</taxon>
        <taxon>Actinomycetes</taxon>
        <taxon>Propionibacteriales</taxon>
        <taxon>Nocardioidaceae</taxon>
        <taxon>Aeromicrobium</taxon>
    </lineage>
</organism>
<sequence>MTDSSHAAAPLVGLPEWLHPLAEILDSVEAEHLAPRFPHPPPEARPAAVLMLFADGEQGRELLLTERAATLRSHARQISFPGGRQDATDRDPVHTALREAQEEVGLDPTEVVVFGSLPTLWLPPSNHAVTPVLGYWTSPRLLHAHSPAEVEKVLPTPLDLLLDPDRRFSVVHPSGWTGPAFDIGTDVPLWGFTAGIIARLFERLGWERPWDATRTRPIPE</sequence>
<name>A0A1T4YZW5_9ACTN</name>
<accession>A0A1T4YZW5</accession>
<dbReference type="RefSeq" id="WP_078699540.1">
    <property type="nucleotide sequence ID" value="NZ_LT796768.1"/>
</dbReference>
<keyword evidence="5" id="KW-0460">Magnesium</keyword>
<dbReference type="AlphaFoldDB" id="A0A1T4YZW5"/>
<dbReference type="PANTHER" id="PTHR12992:SF11">
    <property type="entry name" value="MITOCHONDRIAL COENZYME A DIPHOSPHATASE NUDT8"/>
    <property type="match status" value="1"/>
</dbReference>
<evidence type="ECO:0000256" key="3">
    <source>
        <dbReference type="ARBA" id="ARBA00022723"/>
    </source>
</evidence>
<proteinExistence type="predicted"/>
<dbReference type="Gene3D" id="3.90.79.10">
    <property type="entry name" value="Nucleoside Triphosphate Pyrophosphohydrolase"/>
    <property type="match status" value="1"/>
</dbReference>
<dbReference type="SUPFAM" id="SSF55811">
    <property type="entry name" value="Nudix"/>
    <property type="match status" value="1"/>
</dbReference>
<dbReference type="Pfam" id="PF00293">
    <property type="entry name" value="NUDIX"/>
    <property type="match status" value="1"/>
</dbReference>
<keyword evidence="6" id="KW-0464">Manganese</keyword>
<evidence type="ECO:0000313" key="8">
    <source>
        <dbReference type="EMBL" id="SKB06851.1"/>
    </source>
</evidence>
<evidence type="ECO:0000256" key="1">
    <source>
        <dbReference type="ARBA" id="ARBA00001936"/>
    </source>
</evidence>
<dbReference type="InterPro" id="IPR015797">
    <property type="entry name" value="NUDIX_hydrolase-like_dom_sf"/>
</dbReference>